<accession>A0ABX5B2I9</accession>
<dbReference type="EMBL" id="JJMJ01000280">
    <property type="protein sequence ID" value="PPS20659.1"/>
    <property type="molecule type" value="Genomic_DNA"/>
</dbReference>
<evidence type="ECO:0000313" key="1">
    <source>
        <dbReference type="EMBL" id="PPS20659.1"/>
    </source>
</evidence>
<organism evidence="1 2">
    <name type="scientific">Brachyspira murdochii</name>
    <dbReference type="NCBI Taxonomy" id="84378"/>
    <lineage>
        <taxon>Bacteria</taxon>
        <taxon>Pseudomonadati</taxon>
        <taxon>Spirochaetota</taxon>
        <taxon>Spirochaetia</taxon>
        <taxon>Brachyspirales</taxon>
        <taxon>Brachyspiraceae</taxon>
        <taxon>Brachyspira</taxon>
    </lineage>
</organism>
<gene>
    <name evidence="1" type="ORF">DJ52_15555</name>
</gene>
<keyword evidence="2" id="KW-1185">Reference proteome</keyword>
<reference evidence="1 2" key="1">
    <citation type="submission" date="2014-04" db="EMBL/GenBank/DDBJ databases">
        <title>Whole genome sequence of 'Brachyspira hampsonii' D13-03603F2.</title>
        <authorList>
            <person name="Patterson A.H."/>
            <person name="Chaban B."/>
            <person name="Fernando C."/>
            <person name="Harding J.C."/>
            <person name="Hill J.E."/>
        </authorList>
    </citation>
    <scope>NUCLEOTIDE SEQUENCE [LARGE SCALE GENOMIC DNA]</scope>
    <source>
        <strain evidence="1 2">D13-03603F2</strain>
    </source>
</reference>
<proteinExistence type="predicted"/>
<comment type="caution">
    <text evidence="1">The sequence shown here is derived from an EMBL/GenBank/DDBJ whole genome shotgun (WGS) entry which is preliminary data.</text>
</comment>
<evidence type="ECO:0000313" key="2">
    <source>
        <dbReference type="Proteomes" id="UP000238924"/>
    </source>
</evidence>
<dbReference type="Proteomes" id="UP000238924">
    <property type="component" value="Unassembled WGS sequence"/>
</dbReference>
<protein>
    <submittedName>
        <fullName evidence="1">Uncharacterized protein</fullName>
    </submittedName>
</protein>
<name>A0ABX5B2I9_9SPIR</name>
<sequence>MKEINRLNDLFVRYLIGTESDGYILENIVNAVLNDAGFEYVGNLKIINPYNLAENENLKESIPPKVMLKQKLKMLKSTC</sequence>